<feature type="signal peptide" evidence="2">
    <location>
        <begin position="1"/>
        <end position="28"/>
    </location>
</feature>
<protein>
    <recommendedName>
        <fullName evidence="5">DUF3558 domain-containing protein</fullName>
    </recommendedName>
</protein>
<sequence length="190" mass="19869">MNTTRATLTATASLLVLGLAGCSSPTPGAPEPTTGGETTSAANDPFRIDQPKNLKAISDPCQLLNPQQLQELGASNSEPGKSQWGQDQCTWRNQLLRVNVAPDTVQGQGLRYTSKIVADGKPTAEVAGYPAVHYGISSGSCGTYVGTSDKELFLVYFQTGSEGRNKPEIAEPCAAADRIAGMVISNLPSA</sequence>
<feature type="region of interest" description="Disordered" evidence="1">
    <location>
        <begin position="23"/>
        <end position="47"/>
    </location>
</feature>
<evidence type="ECO:0000313" key="3">
    <source>
        <dbReference type="EMBL" id="MBB5159616.1"/>
    </source>
</evidence>
<dbReference type="AlphaFoldDB" id="A0A840QGK6"/>
<reference evidence="3 4" key="1">
    <citation type="submission" date="2020-08" db="EMBL/GenBank/DDBJ databases">
        <title>Sequencing the genomes of 1000 actinobacteria strains.</title>
        <authorList>
            <person name="Klenk H.-P."/>
        </authorList>
    </citation>
    <scope>NUCLEOTIDE SEQUENCE [LARGE SCALE GENOMIC DNA]</scope>
    <source>
        <strain evidence="3 4">DSM 45584</strain>
    </source>
</reference>
<evidence type="ECO:0000256" key="1">
    <source>
        <dbReference type="SAM" id="MobiDB-lite"/>
    </source>
</evidence>
<gene>
    <name evidence="3" type="ORF">BJ970_007215</name>
</gene>
<dbReference type="Proteomes" id="UP000584374">
    <property type="component" value="Unassembled WGS sequence"/>
</dbReference>
<keyword evidence="4" id="KW-1185">Reference proteome</keyword>
<dbReference type="EMBL" id="JACHIW010000002">
    <property type="protein sequence ID" value="MBB5159616.1"/>
    <property type="molecule type" value="Genomic_DNA"/>
</dbReference>
<accession>A0A840QGK6</accession>
<comment type="caution">
    <text evidence="3">The sequence shown here is derived from an EMBL/GenBank/DDBJ whole genome shotgun (WGS) entry which is preliminary data.</text>
</comment>
<organism evidence="3 4">
    <name type="scientific">Saccharopolyspora phatthalungensis</name>
    <dbReference type="NCBI Taxonomy" id="664693"/>
    <lineage>
        <taxon>Bacteria</taxon>
        <taxon>Bacillati</taxon>
        <taxon>Actinomycetota</taxon>
        <taxon>Actinomycetes</taxon>
        <taxon>Pseudonocardiales</taxon>
        <taxon>Pseudonocardiaceae</taxon>
        <taxon>Saccharopolyspora</taxon>
    </lineage>
</organism>
<dbReference type="InterPro" id="IPR024520">
    <property type="entry name" value="DUF3558"/>
</dbReference>
<feature type="compositionally biased region" description="Low complexity" evidence="1">
    <location>
        <begin position="23"/>
        <end position="42"/>
    </location>
</feature>
<evidence type="ECO:0008006" key="5">
    <source>
        <dbReference type="Google" id="ProtNLM"/>
    </source>
</evidence>
<feature type="chain" id="PRO_5032872805" description="DUF3558 domain-containing protein" evidence="2">
    <location>
        <begin position="29"/>
        <end position="190"/>
    </location>
</feature>
<evidence type="ECO:0000256" key="2">
    <source>
        <dbReference type="SAM" id="SignalP"/>
    </source>
</evidence>
<proteinExistence type="predicted"/>
<dbReference type="PROSITE" id="PS51257">
    <property type="entry name" value="PROKAR_LIPOPROTEIN"/>
    <property type="match status" value="1"/>
</dbReference>
<evidence type="ECO:0000313" key="4">
    <source>
        <dbReference type="Proteomes" id="UP000584374"/>
    </source>
</evidence>
<dbReference type="Pfam" id="PF12079">
    <property type="entry name" value="DUF3558"/>
    <property type="match status" value="1"/>
</dbReference>
<name>A0A840QGK6_9PSEU</name>
<dbReference type="RefSeq" id="WP_184732092.1">
    <property type="nucleotide sequence ID" value="NZ_JACHIW010000002.1"/>
</dbReference>
<keyword evidence="2" id="KW-0732">Signal</keyword>